<organism evidence="2">
    <name type="scientific">marine sediment metagenome</name>
    <dbReference type="NCBI Taxonomy" id="412755"/>
    <lineage>
        <taxon>unclassified sequences</taxon>
        <taxon>metagenomes</taxon>
        <taxon>ecological metagenomes</taxon>
    </lineage>
</organism>
<protein>
    <recommendedName>
        <fullName evidence="1">Right handed beta helix domain-containing protein</fullName>
    </recommendedName>
</protein>
<dbReference type="Gene3D" id="2.160.20.10">
    <property type="entry name" value="Single-stranded right-handed beta-helix, Pectin lyase-like"/>
    <property type="match status" value="1"/>
</dbReference>
<gene>
    <name evidence="2" type="ORF">S06H3_37259</name>
</gene>
<feature type="domain" description="Right handed beta helix" evidence="1">
    <location>
        <begin position="82"/>
        <end position="228"/>
    </location>
</feature>
<accession>X1NTX9</accession>
<dbReference type="SMART" id="SM00710">
    <property type="entry name" value="PbH1"/>
    <property type="match status" value="4"/>
</dbReference>
<dbReference type="AlphaFoldDB" id="X1NTX9"/>
<dbReference type="Pfam" id="PF13229">
    <property type="entry name" value="Beta_helix"/>
    <property type="match status" value="1"/>
</dbReference>
<feature type="non-terminal residue" evidence="2">
    <location>
        <position position="234"/>
    </location>
</feature>
<evidence type="ECO:0000259" key="1">
    <source>
        <dbReference type="Pfam" id="PF13229"/>
    </source>
</evidence>
<dbReference type="InterPro" id="IPR039448">
    <property type="entry name" value="Beta_helix"/>
</dbReference>
<proteinExistence type="predicted"/>
<dbReference type="SUPFAM" id="SSF51126">
    <property type="entry name" value="Pectin lyase-like"/>
    <property type="match status" value="1"/>
</dbReference>
<dbReference type="InterPro" id="IPR012334">
    <property type="entry name" value="Pectin_lyas_fold"/>
</dbReference>
<evidence type="ECO:0000313" key="2">
    <source>
        <dbReference type="EMBL" id="GAI22114.1"/>
    </source>
</evidence>
<dbReference type="InterPro" id="IPR011050">
    <property type="entry name" value="Pectin_lyase_fold/virulence"/>
</dbReference>
<reference evidence="2" key="1">
    <citation type="journal article" date="2014" name="Front. Microbiol.">
        <title>High frequency of phylogenetically diverse reductive dehalogenase-homologous genes in deep subseafloor sedimentary metagenomes.</title>
        <authorList>
            <person name="Kawai M."/>
            <person name="Futagami T."/>
            <person name="Toyoda A."/>
            <person name="Takaki Y."/>
            <person name="Nishi S."/>
            <person name="Hori S."/>
            <person name="Arai W."/>
            <person name="Tsubouchi T."/>
            <person name="Morono Y."/>
            <person name="Uchiyama I."/>
            <person name="Ito T."/>
            <person name="Fujiyama A."/>
            <person name="Inagaki F."/>
            <person name="Takami H."/>
        </authorList>
    </citation>
    <scope>NUCLEOTIDE SEQUENCE</scope>
    <source>
        <strain evidence="2">Expedition CK06-06</strain>
    </source>
</reference>
<dbReference type="InterPro" id="IPR006626">
    <property type="entry name" value="PbH1"/>
</dbReference>
<comment type="caution">
    <text evidence="2">The sequence shown here is derived from an EMBL/GenBank/DDBJ whole genome shotgun (WGS) entry which is preliminary data.</text>
</comment>
<name>X1NTX9_9ZZZZ</name>
<dbReference type="EMBL" id="BARV01022622">
    <property type="protein sequence ID" value="GAI22114.1"/>
    <property type="molecule type" value="Genomic_DNA"/>
</dbReference>
<sequence>MGVLLMATFHSSMQLSAVSNHSDKYVTKGDTLKVPSQFSTIAEAVEKSSDGDIIIIALGKYMEKNIILNKAITITSQWKLTGDESTINKTIIDSDGEKLFLIRTDGIEISGLKIINGDHTLEVAARVKIIHNHFSGNLDAISMEAGAGGYIAHNIMENDIDDGVDIDIGDDGNEMIGSDVIIEYNTIINSHDDGIEIRLFSRPDQNVKYIIRRNTIIGSGNAGVQLISYDLPTG</sequence>